<evidence type="ECO:0000313" key="4">
    <source>
        <dbReference type="EMBL" id="ADU27945.1"/>
    </source>
</evidence>
<dbReference type="CDD" id="cd01983">
    <property type="entry name" value="SIMIBI"/>
    <property type="match status" value="1"/>
</dbReference>
<evidence type="ECO:0000259" key="3">
    <source>
        <dbReference type="Pfam" id="PF00448"/>
    </source>
</evidence>
<evidence type="ECO:0000313" key="5">
    <source>
        <dbReference type="Proteomes" id="UP000001551"/>
    </source>
</evidence>
<dbReference type="RefSeq" id="WP_013486288.1">
    <property type="nucleotide sequence ID" value="NC_014828.1"/>
</dbReference>
<proteinExistence type="predicted"/>
<dbReference type="GO" id="GO:0006614">
    <property type="term" value="P:SRP-dependent cotranslational protein targeting to membrane"/>
    <property type="evidence" value="ECO:0007669"/>
    <property type="project" value="InterPro"/>
</dbReference>
<keyword evidence="5" id="KW-1185">Reference proteome</keyword>
<dbReference type="Gene3D" id="3.40.50.300">
    <property type="entry name" value="P-loop containing nucleotide triphosphate hydrolases"/>
    <property type="match status" value="1"/>
</dbReference>
<reference evidence="4 5" key="1">
    <citation type="submission" date="2010-12" db="EMBL/GenBank/DDBJ databases">
        <title>Complete sequence of Ethanoligenens harbinense YUAN-3.</title>
        <authorList>
            <person name="Lucas S."/>
            <person name="Copeland A."/>
            <person name="Lapidus A."/>
            <person name="Cheng J.-F."/>
            <person name="Bruce D."/>
            <person name="Goodwin L."/>
            <person name="Pitluck S."/>
            <person name="Chertkov O."/>
            <person name="Misra M."/>
            <person name="Detter J.C."/>
            <person name="Han C."/>
            <person name="Tapia R."/>
            <person name="Land M."/>
            <person name="Hauser L."/>
            <person name="Jeffries C."/>
            <person name="Kyrpides N."/>
            <person name="Ivanova N."/>
            <person name="Mikhailova N."/>
            <person name="Wang A."/>
            <person name="Mouttaki H."/>
            <person name="He Z."/>
            <person name="Zhou J."/>
            <person name="Hemme C.L."/>
            <person name="Woyke T."/>
        </authorList>
    </citation>
    <scope>NUCLEOTIDE SEQUENCE [LARGE SCALE GENOMIC DNA]</scope>
    <source>
        <strain evidence="5">DSM 18485 / JCM 12961 / CGMCC 1.5033 / YUAN-3</strain>
    </source>
</reference>
<dbReference type="eggNOG" id="COG1192">
    <property type="taxonomic scope" value="Bacteria"/>
</dbReference>
<dbReference type="GO" id="GO:0005525">
    <property type="term" value="F:GTP binding"/>
    <property type="evidence" value="ECO:0007669"/>
    <property type="project" value="UniProtKB-KW"/>
</dbReference>
<dbReference type="Proteomes" id="UP000001551">
    <property type="component" value="Chromosome"/>
</dbReference>
<keyword evidence="1" id="KW-0547">Nucleotide-binding</keyword>
<dbReference type="KEGG" id="eha:Ethha_2450"/>
<feature type="domain" description="SRP54-type proteins GTP-binding" evidence="3">
    <location>
        <begin position="5"/>
        <end position="140"/>
    </location>
</feature>
<gene>
    <name evidence="4" type="ordered locus">Ethha_2450</name>
</gene>
<keyword evidence="2" id="KW-0342">GTP-binding</keyword>
<dbReference type="SUPFAM" id="SSF52540">
    <property type="entry name" value="P-loop containing nucleoside triphosphate hydrolases"/>
    <property type="match status" value="1"/>
</dbReference>
<dbReference type="STRING" id="663278.Ethha_2450"/>
<dbReference type="Pfam" id="PF00448">
    <property type="entry name" value="SRP54"/>
    <property type="match status" value="1"/>
</dbReference>
<organism evidence="4 5">
    <name type="scientific">Ethanoligenens harbinense (strain DSM 18485 / JCM 12961 / CGMCC 1.5033 / YUAN-3)</name>
    <dbReference type="NCBI Taxonomy" id="663278"/>
    <lineage>
        <taxon>Bacteria</taxon>
        <taxon>Bacillati</taxon>
        <taxon>Bacillota</taxon>
        <taxon>Clostridia</taxon>
        <taxon>Eubacteriales</taxon>
        <taxon>Oscillospiraceae</taxon>
        <taxon>Ethanoligenens</taxon>
    </lineage>
</organism>
<protein>
    <recommendedName>
        <fullName evidence="3">SRP54-type proteins GTP-binding domain-containing protein</fullName>
    </recommendedName>
</protein>
<dbReference type="EMBL" id="CP002400">
    <property type="protein sequence ID" value="ADU27945.1"/>
    <property type="molecule type" value="Genomic_DNA"/>
</dbReference>
<evidence type="ECO:0000256" key="2">
    <source>
        <dbReference type="ARBA" id="ARBA00023134"/>
    </source>
</evidence>
<sequence>MILIGVIGTPGVGKTTFAAALANILADRNNHVILASLDDHCPAMSLWEPLRHDVPSFKEFIQNDGSIDSEVVYEKVTFSSGNGNVLLFGFTKADLCGSTSVTEKLVDSIVDVVTADNSVDYMVVDGSNYKEAMTSYAISHADVLIRILPADITGGINYFCEVIRGAENASQERLNILYRRNLFDPLDEVVHTTHMDLFDTIPFSDECHRKLVDGRLVSKYDDAEYRHTVERVAVHIRERKQA</sequence>
<dbReference type="InterPro" id="IPR027417">
    <property type="entry name" value="P-loop_NTPase"/>
</dbReference>
<evidence type="ECO:0000256" key="1">
    <source>
        <dbReference type="ARBA" id="ARBA00022741"/>
    </source>
</evidence>
<dbReference type="InterPro" id="IPR000897">
    <property type="entry name" value="SRP54_GTPase_dom"/>
</dbReference>
<dbReference type="HOGENOM" id="CLU_1145834_0_0_9"/>
<dbReference type="AlphaFoldDB" id="E6U5S8"/>
<name>E6U5S8_ETHHY</name>
<accession>E6U5S8</accession>